<comment type="caution">
    <text evidence="3">The sequence shown here is derived from an EMBL/GenBank/DDBJ whole genome shotgun (WGS) entry which is preliminary data.</text>
</comment>
<evidence type="ECO:0000313" key="4">
    <source>
        <dbReference type="Proteomes" id="UP001385809"/>
    </source>
</evidence>
<reference evidence="3 4" key="1">
    <citation type="submission" date="2024-03" db="EMBL/GenBank/DDBJ databases">
        <title>Actinomycetospora sp. OC33-EN08, a novel actinomycete isolated from wild orchid (Aerides multiflora).</title>
        <authorList>
            <person name="Suriyachadkun C."/>
        </authorList>
    </citation>
    <scope>NUCLEOTIDE SEQUENCE [LARGE SCALE GENOMIC DNA]</scope>
    <source>
        <strain evidence="3 4">OC33-EN08</strain>
    </source>
</reference>
<dbReference type="SUPFAM" id="SSF89447">
    <property type="entry name" value="AbrB/MazE/MraZ-like"/>
    <property type="match status" value="1"/>
</dbReference>
<gene>
    <name evidence="3" type="ORF">WCD74_28150</name>
</gene>
<proteinExistence type="predicted"/>
<dbReference type="Proteomes" id="UP001385809">
    <property type="component" value="Unassembled WGS sequence"/>
</dbReference>
<dbReference type="Gene3D" id="2.10.260.10">
    <property type="match status" value="1"/>
</dbReference>
<dbReference type="Pfam" id="PF04014">
    <property type="entry name" value="MazE_antitoxin"/>
    <property type="match status" value="1"/>
</dbReference>
<feature type="domain" description="SpoVT-AbrB" evidence="2">
    <location>
        <begin position="10"/>
        <end position="55"/>
    </location>
</feature>
<dbReference type="SMART" id="SM00966">
    <property type="entry name" value="SpoVT_AbrB"/>
    <property type="match status" value="1"/>
</dbReference>
<organism evidence="3 4">
    <name type="scientific">Actinomycetospora aurantiaca</name>
    <dbReference type="NCBI Taxonomy" id="3129233"/>
    <lineage>
        <taxon>Bacteria</taxon>
        <taxon>Bacillati</taxon>
        <taxon>Actinomycetota</taxon>
        <taxon>Actinomycetes</taxon>
        <taxon>Pseudonocardiales</taxon>
        <taxon>Pseudonocardiaceae</taxon>
        <taxon>Actinomycetospora</taxon>
    </lineage>
</organism>
<keyword evidence="1 3" id="KW-0238">DNA-binding</keyword>
<dbReference type="NCBIfam" id="TIGR01439">
    <property type="entry name" value="lp_hng_hel_AbrB"/>
    <property type="match status" value="1"/>
</dbReference>
<dbReference type="RefSeq" id="WP_337698237.1">
    <property type="nucleotide sequence ID" value="NZ_JBBEGN010000026.1"/>
</dbReference>
<dbReference type="InterPro" id="IPR007159">
    <property type="entry name" value="SpoVT-AbrB_dom"/>
</dbReference>
<keyword evidence="4" id="KW-1185">Reference proteome</keyword>
<name>A0ABU8MYD8_9PSEU</name>
<evidence type="ECO:0000259" key="2">
    <source>
        <dbReference type="PROSITE" id="PS51740"/>
    </source>
</evidence>
<dbReference type="EMBL" id="JBBEGN010000026">
    <property type="protein sequence ID" value="MEJ2871665.1"/>
    <property type="molecule type" value="Genomic_DNA"/>
</dbReference>
<evidence type="ECO:0000256" key="1">
    <source>
        <dbReference type="PROSITE-ProRule" id="PRU01076"/>
    </source>
</evidence>
<accession>A0ABU8MYD8</accession>
<dbReference type="PROSITE" id="PS51740">
    <property type="entry name" value="SPOVT_ABRB"/>
    <property type="match status" value="1"/>
</dbReference>
<protein>
    <submittedName>
        <fullName evidence="3">AbrB/MazE/SpoVT family DNA-binding domain-containing protein</fullName>
    </submittedName>
</protein>
<sequence length="95" mass="10380">MTASAEGSESAMVVVGREGRVLIPAQLRRDLQLGPGSRLLVHVEDGRLVMETPEQLMDRIQRDVAEAWQGPADTSVVDDLLADRRREAADDESAP</sequence>
<evidence type="ECO:0000313" key="3">
    <source>
        <dbReference type="EMBL" id="MEJ2871665.1"/>
    </source>
</evidence>
<dbReference type="InterPro" id="IPR037914">
    <property type="entry name" value="SpoVT-AbrB_sf"/>
</dbReference>
<dbReference type="GO" id="GO:0003677">
    <property type="term" value="F:DNA binding"/>
    <property type="evidence" value="ECO:0007669"/>
    <property type="project" value="UniProtKB-KW"/>
</dbReference>